<organism evidence="1 2">
    <name type="scientific">Acetobacter aceti</name>
    <dbReference type="NCBI Taxonomy" id="435"/>
    <lineage>
        <taxon>Bacteria</taxon>
        <taxon>Pseudomonadati</taxon>
        <taxon>Pseudomonadota</taxon>
        <taxon>Alphaproteobacteria</taxon>
        <taxon>Acetobacterales</taxon>
        <taxon>Acetobacteraceae</taxon>
        <taxon>Acetobacter</taxon>
        <taxon>Acetobacter subgen. Acetobacter</taxon>
    </lineage>
</organism>
<dbReference type="EMBL" id="AP023326">
    <property type="protein sequence ID" value="BCI66654.1"/>
    <property type="molecule type" value="Genomic_DNA"/>
</dbReference>
<reference evidence="1 2" key="1">
    <citation type="submission" date="2020-07" db="EMBL/GenBank/DDBJ databases">
        <title>Complete Genome Sequence of an acetic acid bacterium, Acetobacter aceti JCM20276.</title>
        <authorList>
            <person name="Hirose Y."/>
            <person name="Mihara H."/>
        </authorList>
    </citation>
    <scope>NUCLEOTIDE SEQUENCE [LARGE SCALE GENOMIC DNA]</scope>
    <source>
        <strain evidence="1 2">JCM20276</strain>
    </source>
</reference>
<accession>A0A6S6PN73</accession>
<dbReference type="Proteomes" id="UP000515220">
    <property type="component" value="Chromosome"/>
</dbReference>
<evidence type="ECO:0000313" key="1">
    <source>
        <dbReference type="EMBL" id="BCI66654.1"/>
    </source>
</evidence>
<proteinExistence type="predicted"/>
<gene>
    <name evidence="1" type="ORF">AAJCM20276_12780</name>
</gene>
<evidence type="ECO:0000313" key="2">
    <source>
        <dbReference type="Proteomes" id="UP000515220"/>
    </source>
</evidence>
<protein>
    <submittedName>
        <fullName evidence="1">Uncharacterized protein</fullName>
    </submittedName>
</protein>
<dbReference type="AlphaFoldDB" id="A0A6S6PN73"/>
<sequence length="67" mass="7705">MGAFPLSAQNQAATSLITATIGKHQDVMERSRALTERTFTLWSFEPPRTFRRATEWPEPFYPGFLPF</sequence>
<dbReference type="RefSeq" id="WP_099348257.1">
    <property type="nucleotide sequence ID" value="NZ_AP023326.1"/>
</dbReference>
<name>A0A6S6PN73_ACEAC</name>